<dbReference type="KEGG" id="laq:GLA29479_1300"/>
<feature type="domain" description="Mce/MlaD" evidence="2">
    <location>
        <begin position="41"/>
        <end position="119"/>
    </location>
</feature>
<evidence type="ECO:0000313" key="4">
    <source>
        <dbReference type="Proteomes" id="UP000060787"/>
    </source>
</evidence>
<dbReference type="RefSeq" id="WP_057916092.1">
    <property type="nucleotide sequence ID" value="NZ_CP011129.1"/>
</dbReference>
<accession>A0A0S2DVE9</accession>
<name>A0A0S2DVE9_LYSAN</name>
<dbReference type="EMBL" id="CP011129">
    <property type="protein sequence ID" value="ALN78235.1"/>
    <property type="molecule type" value="Genomic_DNA"/>
</dbReference>
<feature type="compositionally biased region" description="Low complexity" evidence="1">
    <location>
        <begin position="160"/>
        <end position="171"/>
    </location>
</feature>
<dbReference type="PANTHER" id="PTHR33371:SF4">
    <property type="entry name" value="INTERMEMBRANE PHOSPHOLIPID TRANSPORT SYSTEM BINDING PROTEIN MLAD"/>
    <property type="match status" value="1"/>
</dbReference>
<dbReference type="GO" id="GO:0005548">
    <property type="term" value="F:phospholipid transporter activity"/>
    <property type="evidence" value="ECO:0007669"/>
    <property type="project" value="TreeGrafter"/>
</dbReference>
<keyword evidence="4" id="KW-1185">Reference proteome</keyword>
<dbReference type="OrthoDB" id="9788420at2"/>
<reference evidence="3 4" key="1">
    <citation type="journal article" date="2015" name="BMC Genomics">
        <title>Comparative genomics and metabolic profiling of the genus Lysobacter.</title>
        <authorList>
            <person name="de Bruijn I."/>
            <person name="Cheng X."/>
            <person name="de Jager V."/>
            <person name="Exposito R.G."/>
            <person name="Watrous J."/>
            <person name="Patel N."/>
            <person name="Postma J."/>
            <person name="Dorrestein P.C."/>
            <person name="Kobayashi D."/>
            <person name="Raaijmakers J.M."/>
        </authorList>
    </citation>
    <scope>NUCLEOTIDE SEQUENCE [LARGE SCALE GENOMIC DNA]</scope>
    <source>
        <strain evidence="3 4">76</strain>
    </source>
</reference>
<dbReference type="PANTHER" id="PTHR33371">
    <property type="entry name" value="INTERMEMBRANE PHOSPHOLIPID TRANSPORT SYSTEM BINDING PROTEIN MLAD-RELATED"/>
    <property type="match status" value="1"/>
</dbReference>
<feature type="region of interest" description="Disordered" evidence="1">
    <location>
        <begin position="155"/>
        <end position="189"/>
    </location>
</feature>
<evidence type="ECO:0000256" key="1">
    <source>
        <dbReference type="SAM" id="MobiDB-lite"/>
    </source>
</evidence>
<dbReference type="AlphaFoldDB" id="A0A0S2DVE9"/>
<evidence type="ECO:0000259" key="2">
    <source>
        <dbReference type="Pfam" id="PF02470"/>
    </source>
</evidence>
<evidence type="ECO:0000313" key="3">
    <source>
        <dbReference type="EMBL" id="ALN78235.1"/>
    </source>
</evidence>
<dbReference type="GO" id="GO:0005543">
    <property type="term" value="F:phospholipid binding"/>
    <property type="evidence" value="ECO:0007669"/>
    <property type="project" value="TreeGrafter"/>
</dbReference>
<dbReference type="KEGG" id="lab:LA76x_0073"/>
<sequence>MSVRSPRIEFAVGAFLLLALASLLVLAIASTNGKFGFGRSSYEITARFTTIGALRPNAPVKIGGVTVGQVADISLDPVKYSSIVTLAIDNRYQNLSADTAAGIFTSGLLGESYIGLTPGGDPDNLKPGDEIYLTQPAVDLIQLVGKYMFSGGGAQGGNAAGDSAAKPADAGVPDYLQGEAAPSTDETKK</sequence>
<gene>
    <name evidence="3" type="ORF">LA76x_0073</name>
</gene>
<dbReference type="eggNOG" id="COG1463">
    <property type="taxonomic scope" value="Bacteria"/>
</dbReference>
<dbReference type="InterPro" id="IPR030970">
    <property type="entry name" value="ABC_MlaD"/>
</dbReference>
<dbReference type="InterPro" id="IPR003399">
    <property type="entry name" value="Mce/MlaD"/>
</dbReference>
<dbReference type="Proteomes" id="UP000060787">
    <property type="component" value="Chromosome"/>
</dbReference>
<dbReference type="PATRIC" id="fig|84531.7.peg.1288"/>
<dbReference type="STRING" id="84531.LA76x_0073"/>
<organism evidence="3 4">
    <name type="scientific">Lysobacter antibioticus</name>
    <dbReference type="NCBI Taxonomy" id="84531"/>
    <lineage>
        <taxon>Bacteria</taxon>
        <taxon>Pseudomonadati</taxon>
        <taxon>Pseudomonadota</taxon>
        <taxon>Gammaproteobacteria</taxon>
        <taxon>Lysobacterales</taxon>
        <taxon>Lysobacteraceae</taxon>
        <taxon>Lysobacter</taxon>
    </lineage>
</organism>
<proteinExistence type="predicted"/>
<dbReference type="NCBIfam" id="TIGR04430">
    <property type="entry name" value="OM_asym_MlaD"/>
    <property type="match status" value="1"/>
</dbReference>
<dbReference type="InterPro" id="IPR052336">
    <property type="entry name" value="MlaD_Phospholipid_Transporter"/>
</dbReference>
<dbReference type="Pfam" id="PF02470">
    <property type="entry name" value="MlaD"/>
    <property type="match status" value="1"/>
</dbReference>
<protein>
    <submittedName>
        <fullName evidence="3">Mce related family protein</fullName>
    </submittedName>
</protein>